<evidence type="ECO:0000313" key="1">
    <source>
        <dbReference type="EMBL" id="WHS68296.1"/>
    </source>
</evidence>
<evidence type="ECO:0000313" key="2">
    <source>
        <dbReference type="Proteomes" id="UP001223176"/>
    </source>
</evidence>
<organism evidence="1 2">
    <name type="scientific">phage PKM.Lu.22.1</name>
    <dbReference type="NCBI Taxonomy" id="3049197"/>
    <lineage>
        <taxon>Viruses</taxon>
        <taxon>Duplodnaviria</taxon>
        <taxon>Heunggongvirae</taxon>
        <taxon>Uroviricota</taxon>
        <taxon>Caudoviricetes</taxon>
        <taxon>Grimontviridae</taxon>
    </lineage>
</organism>
<dbReference type="Proteomes" id="UP001223176">
    <property type="component" value="Segment"/>
</dbReference>
<keyword evidence="2" id="KW-1185">Reference proteome</keyword>
<protein>
    <submittedName>
        <fullName evidence="1">Uncharacterized protein</fullName>
    </submittedName>
</protein>
<accession>A0AAF0R9H2</accession>
<sequence>MNKVTEVYTLYQLERAIAVSEGLSPEMGYDVLLAAAKRFVRANRGRNGEVIPVNNTGQPFSSMDYTCQICGGYFTGSHYCTGPTSISNKSFIGAH</sequence>
<name>A0AAF0R9H2_9CAUD</name>
<proteinExistence type="predicted"/>
<dbReference type="EMBL" id="OQ829281">
    <property type="protein sequence ID" value="WHS68296.1"/>
    <property type="molecule type" value="Genomic_DNA"/>
</dbReference>
<reference evidence="1" key="1">
    <citation type="submission" date="2023-04" db="EMBL/GenBank/DDBJ databases">
        <title>Isolation and Characterization of Novel Plasmid-specific Phages Infecting Bacteria Carrying Diverse Conjugative Plasmids.</title>
        <authorList>
            <person name="Parra B."/>
            <person name="Cockx B."/>
            <person name="Lutz V.T."/>
            <person name="Bronsted L."/>
            <person name="Smets B.F."/>
            <person name="Dechesne A."/>
        </authorList>
    </citation>
    <scope>NUCLEOTIDE SEQUENCE</scope>
</reference>